<proteinExistence type="predicted"/>
<keyword evidence="1" id="KW-0812">Transmembrane</keyword>
<keyword evidence="1" id="KW-1133">Transmembrane helix</keyword>
<organism evidence="2 3">
    <name type="scientific">Brachyspira intermedia (strain ATCC 51140 / PWS/A)</name>
    <name type="common">Serpulina intermedia</name>
    <dbReference type="NCBI Taxonomy" id="1045858"/>
    <lineage>
        <taxon>Bacteria</taxon>
        <taxon>Pseudomonadati</taxon>
        <taxon>Spirochaetota</taxon>
        <taxon>Spirochaetia</taxon>
        <taxon>Brachyspirales</taxon>
        <taxon>Brachyspiraceae</taxon>
        <taxon>Brachyspira</taxon>
    </lineage>
</organism>
<dbReference type="EMBL" id="CP002874">
    <property type="protein sequence ID" value="AEM22818.1"/>
    <property type="molecule type" value="Genomic_DNA"/>
</dbReference>
<keyword evidence="1" id="KW-0472">Membrane</keyword>
<dbReference type="KEGG" id="bip:Bint_2210"/>
<keyword evidence="3" id="KW-1185">Reference proteome</keyword>
<dbReference type="HOGENOM" id="CLU_094867_0_0_12"/>
<name>G0ELW9_BRAIP</name>
<feature type="transmembrane region" description="Helical" evidence="1">
    <location>
        <begin position="12"/>
        <end position="29"/>
    </location>
</feature>
<evidence type="ECO:0000313" key="2">
    <source>
        <dbReference type="EMBL" id="AEM22818.1"/>
    </source>
</evidence>
<sequence>MLKINKEKIMKKLLNIFIIMFLSCFTLFAKSGLEIGVFVPLGLSIGINQYSLTNKNPTQQQENDLKSAIKQSDRKSGVGFDAGFLVHIGYRFDINKDFSISVLGELGYNHDEFSFYRISTDKKNENVYAYTFESMSFGIYPKFNWKKFSFGLNVGIKVPLFARAMSASINYDTKNMNKNIEDFNAFQIKNLFEVPIIPYLRFSVDYEVYSDKKFGLVLGGYIGGDFGMSFKNAMLNNQSIAKITRQTISSFDIGFQVGVRILPYN</sequence>
<evidence type="ECO:0000313" key="3">
    <source>
        <dbReference type="Proteomes" id="UP000008522"/>
    </source>
</evidence>
<dbReference type="PROSITE" id="PS51257">
    <property type="entry name" value="PROKAR_LIPOPROTEIN"/>
    <property type="match status" value="1"/>
</dbReference>
<dbReference type="AlphaFoldDB" id="G0ELW9"/>
<accession>G0ELW9</accession>
<evidence type="ECO:0008006" key="4">
    <source>
        <dbReference type="Google" id="ProtNLM"/>
    </source>
</evidence>
<protein>
    <recommendedName>
        <fullName evidence="4">Outer membrane protein beta-barrel domain-containing protein</fullName>
    </recommendedName>
</protein>
<gene>
    <name evidence="2" type="ordered locus">Bint_2210</name>
</gene>
<evidence type="ECO:0000256" key="1">
    <source>
        <dbReference type="SAM" id="Phobius"/>
    </source>
</evidence>
<reference evidence="2 3" key="1">
    <citation type="journal article" date="2011" name="BMC Genomics">
        <title>Complete genome sequence of Brachyspira intermedia reveals unique genomic features in Brachyspira species and phage-mediated horizontal gene transfer.</title>
        <authorList>
            <person name="Hafstrom T."/>
            <person name="Jansson D.S."/>
            <person name="Segerman B."/>
        </authorList>
    </citation>
    <scope>NUCLEOTIDE SEQUENCE [LARGE SCALE GENOMIC DNA]</scope>
    <source>
        <strain evidence="3">ATCC 51140 / PWS/A</strain>
    </source>
</reference>
<dbReference type="PATRIC" id="fig|1045858.4.peg.2213"/>
<dbReference type="Proteomes" id="UP000008522">
    <property type="component" value="Chromosome"/>
</dbReference>